<evidence type="ECO:0000259" key="2">
    <source>
        <dbReference type="Pfam" id="PF04984"/>
    </source>
</evidence>
<accession>A0ABW5GEB9</accession>
<dbReference type="Pfam" id="PF04984">
    <property type="entry name" value="Phage_sheath_1"/>
    <property type="match status" value="1"/>
</dbReference>
<gene>
    <name evidence="4" type="ORF">ACFSYJ_14770</name>
</gene>
<organism evidence="4 5">
    <name type="scientific">Amycolatopsis samaneae</name>
    <dbReference type="NCBI Taxonomy" id="664691"/>
    <lineage>
        <taxon>Bacteria</taxon>
        <taxon>Bacillati</taxon>
        <taxon>Actinomycetota</taxon>
        <taxon>Actinomycetes</taxon>
        <taxon>Pseudonocardiales</taxon>
        <taxon>Pseudonocardiaceae</taxon>
        <taxon>Amycolatopsis</taxon>
    </lineage>
</organism>
<proteinExistence type="inferred from homology"/>
<dbReference type="InterPro" id="IPR020287">
    <property type="entry name" value="Tail_sheath_C"/>
</dbReference>
<evidence type="ECO:0000313" key="5">
    <source>
        <dbReference type="Proteomes" id="UP001597419"/>
    </source>
</evidence>
<dbReference type="InterPro" id="IPR052042">
    <property type="entry name" value="Tail_sheath_structural"/>
</dbReference>
<dbReference type="PANTHER" id="PTHR35861:SF1">
    <property type="entry name" value="PHAGE TAIL SHEATH PROTEIN"/>
    <property type="match status" value="1"/>
</dbReference>
<feature type="domain" description="Tail sheath protein C-terminal" evidence="3">
    <location>
        <begin position="410"/>
        <end position="516"/>
    </location>
</feature>
<dbReference type="EMBL" id="JBHUKU010000007">
    <property type="protein sequence ID" value="MFD2459876.1"/>
    <property type="molecule type" value="Genomic_DNA"/>
</dbReference>
<comment type="caution">
    <text evidence="4">The sequence shown here is derived from an EMBL/GenBank/DDBJ whole genome shotgun (WGS) entry which is preliminary data.</text>
</comment>
<dbReference type="RefSeq" id="WP_345402894.1">
    <property type="nucleotide sequence ID" value="NZ_BAABHG010000014.1"/>
</dbReference>
<evidence type="ECO:0000256" key="1">
    <source>
        <dbReference type="ARBA" id="ARBA00008005"/>
    </source>
</evidence>
<sequence length="524" mass="56847">MPEYLAPGTYVEEVRSAVVPIQGVGTSTAGFVGLTERGPTEALLITSMPEFQRWYGDLLDPARSALPWSVQGFFANGGQRVFVARVTRGDAKSANLALSDGLTVTAHGAGEWGDRVRVWVRASSKDPANRFRLTVAYLAAGVQPDGDPKKLIGQAAVVEDYDGLSVNPKDSRYVVGAINPASHLISLSVDGTVTKPEAGENFTVLGGGADGDAEMTAKEFIGDENAPSNKKTGLAALAAIDEISILAVPDAVNAQLFPNLADQNAVAEAVVAQCEKLHDRFAVLDIAPGKGNLPSDQNRIPVGPSEFAAIYYPHVRVFDPRSRTTQLLPPSGFVAGIYAFNDVTRGVHKAPANYEVRGILSTDLSPVEGPLEFTVTKGQQDILNPVGINVIRDFRGQGRGIRLWGARTISDDPDWKYVNVRRLFNFVEESVDEGLQFVVFEPNSPETWDRVRRSISVFLERVWRDGALLGEKREEAFFVRCDRTTMSTDDILNGRLICLVGLAAVRPAEFVVLRFSQFTVESGN</sequence>
<name>A0ABW5GEB9_9PSEU</name>
<dbReference type="InterPro" id="IPR035089">
    <property type="entry name" value="Phage_sheath_subtilisin"/>
</dbReference>
<protein>
    <submittedName>
        <fullName evidence="4">Phage tail sheath family protein</fullName>
    </submittedName>
</protein>
<dbReference type="Pfam" id="PF17482">
    <property type="entry name" value="Phage_sheath_1C"/>
    <property type="match status" value="1"/>
</dbReference>
<comment type="similarity">
    <text evidence="1">Belongs to the myoviridae tail sheath protein family.</text>
</comment>
<evidence type="ECO:0000259" key="3">
    <source>
        <dbReference type="Pfam" id="PF17482"/>
    </source>
</evidence>
<feature type="domain" description="Tail sheath protein subtilisin-like" evidence="2">
    <location>
        <begin position="244"/>
        <end position="408"/>
    </location>
</feature>
<evidence type="ECO:0000313" key="4">
    <source>
        <dbReference type="EMBL" id="MFD2459876.1"/>
    </source>
</evidence>
<dbReference type="Gene3D" id="3.40.50.11780">
    <property type="match status" value="2"/>
</dbReference>
<dbReference type="PANTHER" id="PTHR35861">
    <property type="match status" value="1"/>
</dbReference>
<dbReference type="Proteomes" id="UP001597419">
    <property type="component" value="Unassembled WGS sequence"/>
</dbReference>
<reference evidence="5" key="1">
    <citation type="journal article" date="2019" name="Int. J. Syst. Evol. Microbiol.">
        <title>The Global Catalogue of Microorganisms (GCM) 10K type strain sequencing project: providing services to taxonomists for standard genome sequencing and annotation.</title>
        <authorList>
            <consortium name="The Broad Institute Genomics Platform"/>
            <consortium name="The Broad Institute Genome Sequencing Center for Infectious Disease"/>
            <person name="Wu L."/>
            <person name="Ma J."/>
        </authorList>
    </citation>
    <scope>NUCLEOTIDE SEQUENCE [LARGE SCALE GENOMIC DNA]</scope>
    <source>
        <strain evidence="5">CGMCC 4.7643</strain>
    </source>
</reference>
<keyword evidence="5" id="KW-1185">Reference proteome</keyword>